<organism evidence="10 11">
    <name type="scientific">Brevibacillus aydinogluensis</name>
    <dbReference type="NCBI Taxonomy" id="927786"/>
    <lineage>
        <taxon>Bacteria</taxon>
        <taxon>Bacillati</taxon>
        <taxon>Bacillota</taxon>
        <taxon>Bacilli</taxon>
        <taxon>Bacillales</taxon>
        <taxon>Paenibacillaceae</taxon>
        <taxon>Brevibacillus</taxon>
    </lineage>
</organism>
<evidence type="ECO:0000313" key="11">
    <source>
        <dbReference type="Proteomes" id="UP001189619"/>
    </source>
</evidence>
<evidence type="ECO:0000256" key="4">
    <source>
        <dbReference type="ARBA" id="ARBA00022694"/>
    </source>
</evidence>
<dbReference type="Gene3D" id="3.30.465.60">
    <property type="match status" value="1"/>
</dbReference>
<dbReference type="GO" id="GO:0006400">
    <property type="term" value="P:tRNA modification"/>
    <property type="evidence" value="ECO:0007669"/>
    <property type="project" value="UniProtKB-UniRule"/>
</dbReference>
<dbReference type="InterPro" id="IPR011063">
    <property type="entry name" value="TilS/TtcA_N"/>
</dbReference>
<sequence>MRKNVLENVRSHIEREGLLTSGDTIVVGLSGGNDSTALLHILWSLNQHYPYGWTLHAVHLNHGFRGEEAREDARCAEALCRRLGVAFHLFERNVPAYMEETGMGAQEASRAIRYELYRQVAQRHGAGKVALGHHADDQVETILFRLLRGTRLHGLTGMPQRRWLEEGKIELVRPLLSTSRSDLERYCRENGLAPREDSSNRSRKYKRNLLRLDVMPLLEQVNERYREHILSLSDAVRQDEAYLQRESERRLEQVVTRRKPDAVTVDIDKFQTCDVALQRRMITLILSYLSRQTEWSSQHVEAVLHMIEGNRPSAELHLPEQVTVQRMYGQVCFRSDGRHRQIHGFRYPLVVPGTTLIAESGTRIHTVIRESPVDWAQLPDNAVVFDADRLPGPLFVRSRTPGDRFTPFGAEHAKKLKELLIDAKVPLAWRDKLPLVVSGEELIWVPGVRRSATAPVDDQTRRVLYMEVEFGEDWREVLL</sequence>
<feature type="domain" description="Lysidine-tRNA(Ile) synthetase C-terminal" evidence="9">
    <location>
        <begin position="394"/>
        <end position="466"/>
    </location>
</feature>
<evidence type="ECO:0000256" key="1">
    <source>
        <dbReference type="ARBA" id="ARBA00004496"/>
    </source>
</evidence>
<dbReference type="AlphaFoldDB" id="A0AA48MB21"/>
<dbReference type="GO" id="GO:0005524">
    <property type="term" value="F:ATP binding"/>
    <property type="evidence" value="ECO:0007669"/>
    <property type="project" value="UniProtKB-UniRule"/>
</dbReference>
<dbReference type="Proteomes" id="UP001189619">
    <property type="component" value="Chromosome"/>
</dbReference>
<dbReference type="CDD" id="cd01992">
    <property type="entry name" value="TilS_N"/>
    <property type="match status" value="1"/>
</dbReference>
<dbReference type="Pfam" id="PF11734">
    <property type="entry name" value="TilS_C"/>
    <property type="match status" value="1"/>
</dbReference>
<dbReference type="NCBIfam" id="TIGR02432">
    <property type="entry name" value="lysidine_TilS_N"/>
    <property type="match status" value="1"/>
</dbReference>
<evidence type="ECO:0000256" key="5">
    <source>
        <dbReference type="ARBA" id="ARBA00022741"/>
    </source>
</evidence>
<dbReference type="SUPFAM" id="SSF52402">
    <property type="entry name" value="Adenine nucleotide alpha hydrolases-like"/>
    <property type="match status" value="1"/>
</dbReference>
<dbReference type="InterPro" id="IPR015262">
    <property type="entry name" value="tRNA_Ile_lys_synt_subst-bd"/>
</dbReference>
<dbReference type="InterPro" id="IPR012094">
    <property type="entry name" value="tRNA_Ile_lys_synt"/>
</dbReference>
<dbReference type="Gene3D" id="3.40.50.620">
    <property type="entry name" value="HUPs"/>
    <property type="match status" value="1"/>
</dbReference>
<dbReference type="PANTHER" id="PTHR43033">
    <property type="entry name" value="TRNA(ILE)-LYSIDINE SYNTHASE-RELATED"/>
    <property type="match status" value="1"/>
</dbReference>
<evidence type="ECO:0000259" key="9">
    <source>
        <dbReference type="SMART" id="SM00977"/>
    </source>
</evidence>
<dbReference type="SUPFAM" id="SSF56037">
    <property type="entry name" value="PheT/TilS domain"/>
    <property type="match status" value="1"/>
</dbReference>
<dbReference type="NCBIfam" id="TIGR02433">
    <property type="entry name" value="lysidine_TilS_C"/>
    <property type="match status" value="1"/>
</dbReference>
<dbReference type="EC" id="6.3.4.19" evidence="8"/>
<evidence type="ECO:0000256" key="8">
    <source>
        <dbReference type="HAMAP-Rule" id="MF_01161"/>
    </source>
</evidence>
<keyword evidence="3 8" id="KW-0436">Ligase</keyword>
<dbReference type="EMBL" id="OY569118">
    <property type="protein sequence ID" value="CAJ1004583.1"/>
    <property type="molecule type" value="Genomic_DNA"/>
</dbReference>
<keyword evidence="5 8" id="KW-0547">Nucleotide-binding</keyword>
<protein>
    <recommendedName>
        <fullName evidence="8">tRNA(Ile)-lysidine synthase</fullName>
        <ecNumber evidence="8">6.3.4.19</ecNumber>
    </recommendedName>
    <alternativeName>
        <fullName evidence="8">tRNA(Ile)-2-lysyl-cytidine synthase</fullName>
    </alternativeName>
    <alternativeName>
        <fullName evidence="8">tRNA(Ile)-lysidine synthetase</fullName>
    </alternativeName>
</protein>
<dbReference type="InterPro" id="IPR012796">
    <property type="entry name" value="Lysidine-tRNA-synth_C"/>
</dbReference>
<dbReference type="HAMAP" id="MF_01161">
    <property type="entry name" value="tRNA_Ile_lys_synt"/>
    <property type="match status" value="1"/>
</dbReference>
<keyword evidence="11" id="KW-1185">Reference proteome</keyword>
<dbReference type="InterPro" id="IPR012795">
    <property type="entry name" value="tRNA_Ile_lys_synt_N"/>
</dbReference>
<evidence type="ECO:0000256" key="2">
    <source>
        <dbReference type="ARBA" id="ARBA00022490"/>
    </source>
</evidence>
<dbReference type="SMART" id="SM00977">
    <property type="entry name" value="TilS_C"/>
    <property type="match status" value="1"/>
</dbReference>
<name>A0AA48MB21_9BACL</name>
<dbReference type="Pfam" id="PF01171">
    <property type="entry name" value="ATP_bind_3"/>
    <property type="match status" value="1"/>
</dbReference>
<comment type="subcellular location">
    <subcellularLocation>
        <location evidence="1 8">Cytoplasm</location>
    </subcellularLocation>
</comment>
<dbReference type="Pfam" id="PF09179">
    <property type="entry name" value="TilS"/>
    <property type="match status" value="1"/>
</dbReference>
<evidence type="ECO:0000256" key="7">
    <source>
        <dbReference type="ARBA" id="ARBA00048539"/>
    </source>
</evidence>
<keyword evidence="2 8" id="KW-0963">Cytoplasm</keyword>
<gene>
    <name evidence="8" type="primary">tilS</name>
    <name evidence="10" type="ORF">BSPP4475_20115</name>
</gene>
<keyword evidence="4 8" id="KW-0819">tRNA processing</keyword>
<dbReference type="PANTHER" id="PTHR43033:SF1">
    <property type="entry name" value="TRNA(ILE)-LYSIDINE SYNTHASE-RELATED"/>
    <property type="match status" value="1"/>
</dbReference>
<reference evidence="10" key="1">
    <citation type="submission" date="2023-07" db="EMBL/GenBank/DDBJ databases">
        <authorList>
            <person name="Ivanov I."/>
            <person name="Teneva D."/>
            <person name="Stoikov I."/>
        </authorList>
    </citation>
    <scope>NUCLEOTIDE SEQUENCE</scope>
    <source>
        <strain evidence="10">4475</strain>
    </source>
</reference>
<dbReference type="SUPFAM" id="SSF82829">
    <property type="entry name" value="MesJ substrate recognition domain-like"/>
    <property type="match status" value="1"/>
</dbReference>
<dbReference type="KEGG" id="bayd:BSPP4475_20115"/>
<feature type="binding site" evidence="8">
    <location>
        <begin position="30"/>
        <end position="35"/>
    </location>
    <ligand>
        <name>ATP</name>
        <dbReference type="ChEBI" id="CHEBI:30616"/>
    </ligand>
</feature>
<comment type="function">
    <text evidence="8">Ligates lysine onto the cytidine present at position 34 of the AUA codon-specific tRNA(Ile) that contains the anticodon CAU, in an ATP-dependent manner. Cytidine is converted to lysidine, thus changing the amino acid specificity of the tRNA from methionine to isoleucine.</text>
</comment>
<comment type="similarity">
    <text evidence="8">Belongs to the tRNA(Ile)-lysidine synthase family.</text>
</comment>
<dbReference type="InterPro" id="IPR014729">
    <property type="entry name" value="Rossmann-like_a/b/a_fold"/>
</dbReference>
<evidence type="ECO:0000313" key="10">
    <source>
        <dbReference type="EMBL" id="CAJ1004583.1"/>
    </source>
</evidence>
<accession>A0AA48MB21</accession>
<comment type="domain">
    <text evidence="8">The N-terminal region contains the highly conserved SGGXDS motif, predicted to be a P-loop motif involved in ATP binding.</text>
</comment>
<comment type="catalytic activity">
    <reaction evidence="7 8">
        <text>cytidine(34) in tRNA(Ile2) + L-lysine + ATP = lysidine(34) in tRNA(Ile2) + AMP + diphosphate + H(+)</text>
        <dbReference type="Rhea" id="RHEA:43744"/>
        <dbReference type="Rhea" id="RHEA-COMP:10625"/>
        <dbReference type="Rhea" id="RHEA-COMP:10670"/>
        <dbReference type="ChEBI" id="CHEBI:15378"/>
        <dbReference type="ChEBI" id="CHEBI:30616"/>
        <dbReference type="ChEBI" id="CHEBI:32551"/>
        <dbReference type="ChEBI" id="CHEBI:33019"/>
        <dbReference type="ChEBI" id="CHEBI:82748"/>
        <dbReference type="ChEBI" id="CHEBI:83665"/>
        <dbReference type="ChEBI" id="CHEBI:456215"/>
        <dbReference type="EC" id="6.3.4.19"/>
    </reaction>
</comment>
<evidence type="ECO:0000256" key="3">
    <source>
        <dbReference type="ARBA" id="ARBA00022598"/>
    </source>
</evidence>
<keyword evidence="6 8" id="KW-0067">ATP-binding</keyword>
<dbReference type="GO" id="GO:0032267">
    <property type="term" value="F:tRNA(Ile)-lysidine synthase activity"/>
    <property type="evidence" value="ECO:0007669"/>
    <property type="project" value="UniProtKB-EC"/>
</dbReference>
<evidence type="ECO:0000256" key="6">
    <source>
        <dbReference type="ARBA" id="ARBA00022840"/>
    </source>
</evidence>
<proteinExistence type="inferred from homology"/>
<dbReference type="GO" id="GO:0005737">
    <property type="term" value="C:cytoplasm"/>
    <property type="evidence" value="ECO:0007669"/>
    <property type="project" value="UniProtKB-SubCell"/>
</dbReference>